<reference evidence="3" key="1">
    <citation type="journal article" date="2019" name="Int. J. Syst. Evol. Microbiol.">
        <title>The Global Catalogue of Microorganisms (GCM) 10K type strain sequencing project: providing services to taxonomists for standard genome sequencing and annotation.</title>
        <authorList>
            <consortium name="The Broad Institute Genomics Platform"/>
            <consortium name="The Broad Institute Genome Sequencing Center for Infectious Disease"/>
            <person name="Wu L."/>
            <person name="Ma J."/>
        </authorList>
    </citation>
    <scope>NUCLEOTIDE SEQUENCE [LARGE SCALE GENOMIC DNA]</scope>
    <source>
        <strain evidence="3">NBRC 110608</strain>
    </source>
</reference>
<accession>A0ABM8H9A1</accession>
<organism evidence="2 3">
    <name type="scientific">Barrientosiimonas endolithica</name>
    <dbReference type="NCBI Taxonomy" id="1535208"/>
    <lineage>
        <taxon>Bacteria</taxon>
        <taxon>Bacillati</taxon>
        <taxon>Actinomycetota</taxon>
        <taxon>Actinomycetes</taxon>
        <taxon>Micrococcales</taxon>
        <taxon>Dermacoccaceae</taxon>
        <taxon>Barrientosiimonas</taxon>
    </lineage>
</organism>
<feature type="region of interest" description="Disordered" evidence="1">
    <location>
        <begin position="1"/>
        <end position="43"/>
    </location>
</feature>
<dbReference type="EMBL" id="AP027735">
    <property type="protein sequence ID" value="BDZ57449.1"/>
    <property type="molecule type" value="Genomic_DNA"/>
</dbReference>
<sequence length="85" mass="8356">MSSIEHTATPPDQPITTQLTHAAANARNAGNGGDGAGASATAQPGAGAALLGQVRDTLTALRAAPRCCTSSARTTWSTSAGPRSP</sequence>
<protein>
    <submittedName>
        <fullName evidence="2">Uncharacterized protein</fullName>
    </submittedName>
</protein>
<keyword evidence="3" id="KW-1185">Reference proteome</keyword>
<evidence type="ECO:0000313" key="3">
    <source>
        <dbReference type="Proteomes" id="UP001321421"/>
    </source>
</evidence>
<gene>
    <name evidence="2" type="ORF">GCM10025872_11060</name>
</gene>
<evidence type="ECO:0000313" key="2">
    <source>
        <dbReference type="EMBL" id="BDZ57449.1"/>
    </source>
</evidence>
<dbReference type="Proteomes" id="UP001321421">
    <property type="component" value="Chromosome"/>
</dbReference>
<dbReference type="RefSeq" id="WP_289232528.1">
    <property type="nucleotide sequence ID" value="NZ_AP027735.1"/>
</dbReference>
<evidence type="ECO:0000256" key="1">
    <source>
        <dbReference type="SAM" id="MobiDB-lite"/>
    </source>
</evidence>
<name>A0ABM8H9A1_9MICO</name>
<proteinExistence type="predicted"/>